<proteinExistence type="predicted"/>
<dbReference type="EMBL" id="LR796139">
    <property type="protein sequence ID" value="CAB4120875.1"/>
    <property type="molecule type" value="Genomic_DNA"/>
</dbReference>
<accession>A0A6J5KH69</accession>
<gene>
    <name evidence="1" type="ORF">UFOVP1_12</name>
</gene>
<organism evidence="1">
    <name type="scientific">uncultured Caudovirales phage</name>
    <dbReference type="NCBI Taxonomy" id="2100421"/>
    <lineage>
        <taxon>Viruses</taxon>
        <taxon>Duplodnaviria</taxon>
        <taxon>Heunggongvirae</taxon>
        <taxon>Uroviricota</taxon>
        <taxon>Caudoviricetes</taxon>
        <taxon>Peduoviridae</taxon>
        <taxon>Maltschvirus</taxon>
        <taxon>Maltschvirus maltsch</taxon>
    </lineage>
</organism>
<protein>
    <submittedName>
        <fullName evidence="1">Uncharacterized protein</fullName>
    </submittedName>
</protein>
<name>A0A6J5KH69_9CAUD</name>
<reference evidence="1" key="1">
    <citation type="submission" date="2020-04" db="EMBL/GenBank/DDBJ databases">
        <authorList>
            <person name="Chiriac C."/>
            <person name="Salcher M."/>
            <person name="Ghai R."/>
            <person name="Kavagutti S V."/>
        </authorList>
    </citation>
    <scope>NUCLEOTIDE SEQUENCE</scope>
</reference>
<evidence type="ECO:0000313" key="1">
    <source>
        <dbReference type="EMBL" id="CAB4120875.1"/>
    </source>
</evidence>
<sequence length="67" mass="7681">MKDFIQWLNDIKGTADYESNSNNLFDIKKHNVNCKILICCKCGVIGCISYRGHIYCQDCYVNGDIDI</sequence>